<evidence type="ECO:0000313" key="4">
    <source>
        <dbReference type="Proteomes" id="UP000054691"/>
    </source>
</evidence>
<dbReference type="RefSeq" id="WP_058497675.1">
    <property type="nucleotide sequence ID" value="NZ_CAAAHW010000001.1"/>
</dbReference>
<name>A0A378J900_9GAMM</name>
<protein>
    <submittedName>
        <fullName evidence="3">Uncharacterized protein</fullName>
    </submittedName>
</protein>
<dbReference type="EMBL" id="LNYE01000005">
    <property type="protein sequence ID" value="KTD14756.1"/>
    <property type="molecule type" value="Genomic_DNA"/>
</dbReference>
<keyword evidence="1" id="KW-0732">Signal</keyword>
<organism evidence="3 5">
    <name type="scientific">Legionella gratiana</name>
    <dbReference type="NCBI Taxonomy" id="45066"/>
    <lineage>
        <taxon>Bacteria</taxon>
        <taxon>Pseudomonadati</taxon>
        <taxon>Pseudomonadota</taxon>
        <taxon>Gammaproteobacteria</taxon>
        <taxon>Legionellales</taxon>
        <taxon>Legionellaceae</taxon>
        <taxon>Legionella</taxon>
    </lineage>
</organism>
<feature type="signal peptide" evidence="1">
    <location>
        <begin position="1"/>
        <end position="22"/>
    </location>
</feature>
<dbReference type="Proteomes" id="UP000054691">
    <property type="component" value="Unassembled WGS sequence"/>
</dbReference>
<feature type="chain" id="PRO_5016598599" evidence="1">
    <location>
        <begin position="23"/>
        <end position="118"/>
    </location>
</feature>
<evidence type="ECO:0000313" key="3">
    <source>
        <dbReference type="EMBL" id="STX44252.1"/>
    </source>
</evidence>
<reference evidence="2 4" key="1">
    <citation type="submission" date="2015-11" db="EMBL/GenBank/DDBJ databases">
        <title>Genomic analysis of 38 Legionella species identifies large and diverse effector repertoires.</title>
        <authorList>
            <person name="Burstein D."/>
            <person name="Amaro F."/>
            <person name="Zusman T."/>
            <person name="Lifshitz Z."/>
            <person name="Cohen O."/>
            <person name="Gilbert J.A."/>
            <person name="Pupko T."/>
            <person name="Shuman H.A."/>
            <person name="Segal G."/>
        </authorList>
    </citation>
    <scope>NUCLEOTIDE SEQUENCE [LARGE SCALE GENOMIC DNA]</scope>
    <source>
        <strain evidence="2 4">Lyon 8420412</strain>
    </source>
</reference>
<dbReference type="EMBL" id="UGOB01000001">
    <property type="protein sequence ID" value="STX44252.1"/>
    <property type="molecule type" value="Genomic_DNA"/>
</dbReference>
<dbReference type="OrthoDB" id="5638996at2"/>
<dbReference type="Proteomes" id="UP000254476">
    <property type="component" value="Unassembled WGS sequence"/>
</dbReference>
<evidence type="ECO:0000256" key="1">
    <source>
        <dbReference type="SAM" id="SignalP"/>
    </source>
</evidence>
<dbReference type="STRING" id="45066.Lgra_0459"/>
<accession>A0A378J900</accession>
<dbReference type="AlphaFoldDB" id="A0A378J900"/>
<sequence>MNKTLTLSLFIIFELFCFQASAQKIIKLSPNETKLLANNTLWTLNATCVVQSTHQNNSKIKINVIKNSGVINGKKLSTGQGTLIQVKPNSSVSVRAESGTQINLINLGTVELQAVCSS</sequence>
<keyword evidence="4" id="KW-1185">Reference proteome</keyword>
<gene>
    <name evidence="2" type="ORF">Lgra_0459</name>
    <name evidence="3" type="ORF">NCTC12388_01428</name>
</gene>
<evidence type="ECO:0000313" key="2">
    <source>
        <dbReference type="EMBL" id="KTD14756.1"/>
    </source>
</evidence>
<proteinExistence type="predicted"/>
<evidence type="ECO:0000313" key="5">
    <source>
        <dbReference type="Proteomes" id="UP000254476"/>
    </source>
</evidence>
<reference evidence="3 5" key="2">
    <citation type="submission" date="2018-06" db="EMBL/GenBank/DDBJ databases">
        <authorList>
            <consortium name="Pathogen Informatics"/>
            <person name="Doyle S."/>
        </authorList>
    </citation>
    <scope>NUCLEOTIDE SEQUENCE [LARGE SCALE GENOMIC DNA]</scope>
    <source>
        <strain evidence="3 5">NCTC12388</strain>
    </source>
</reference>